<dbReference type="CDD" id="cd13622">
    <property type="entry name" value="PBP2_Arg_3"/>
    <property type="match status" value="1"/>
</dbReference>
<gene>
    <name evidence="5" type="ORF">Lery_0102</name>
</gene>
<dbReference type="Proteomes" id="UP000054773">
    <property type="component" value="Unassembled WGS sequence"/>
</dbReference>
<dbReference type="RefSeq" id="WP_058525289.1">
    <property type="nucleotide sequence ID" value="NZ_CAAAHY010000004.1"/>
</dbReference>
<evidence type="ECO:0000256" key="3">
    <source>
        <dbReference type="SAM" id="SignalP"/>
    </source>
</evidence>
<evidence type="ECO:0000313" key="5">
    <source>
        <dbReference type="EMBL" id="KTC99992.1"/>
    </source>
</evidence>
<accession>A0A0W0TXD9</accession>
<comment type="caution">
    <text evidence="5">The sequence shown here is derived from an EMBL/GenBank/DDBJ whole genome shotgun (WGS) entry which is preliminary data.</text>
</comment>
<proteinExistence type="inferred from homology"/>
<protein>
    <submittedName>
        <fullName evidence="5">Putative amino acid ABC transporter, periplasmic binding protein</fullName>
    </submittedName>
</protein>
<feature type="signal peptide" evidence="3">
    <location>
        <begin position="1"/>
        <end position="19"/>
    </location>
</feature>
<dbReference type="OrthoDB" id="9768183at2"/>
<feature type="domain" description="Solute-binding protein family 3/N-terminal" evidence="4">
    <location>
        <begin position="23"/>
        <end position="245"/>
    </location>
</feature>
<dbReference type="STRING" id="448.Lery_0102"/>
<dbReference type="AlphaFoldDB" id="A0A0W0TXD9"/>
<comment type="similarity">
    <text evidence="1">Belongs to the bacterial solute-binding protein 3 family.</text>
</comment>
<evidence type="ECO:0000256" key="1">
    <source>
        <dbReference type="ARBA" id="ARBA00010333"/>
    </source>
</evidence>
<dbReference type="SMART" id="SM00062">
    <property type="entry name" value="PBPb"/>
    <property type="match status" value="1"/>
</dbReference>
<dbReference type="PANTHER" id="PTHR35936">
    <property type="entry name" value="MEMBRANE-BOUND LYTIC MUREIN TRANSGLYCOSYLASE F"/>
    <property type="match status" value="1"/>
</dbReference>
<keyword evidence="6" id="KW-1185">Reference proteome</keyword>
<evidence type="ECO:0000256" key="2">
    <source>
        <dbReference type="ARBA" id="ARBA00022729"/>
    </source>
</evidence>
<keyword evidence="2 3" id="KW-0732">Signal</keyword>
<dbReference type="Pfam" id="PF00497">
    <property type="entry name" value="SBP_bac_3"/>
    <property type="match status" value="1"/>
</dbReference>
<dbReference type="SUPFAM" id="SSF53850">
    <property type="entry name" value="Periplasmic binding protein-like II"/>
    <property type="match status" value="1"/>
</dbReference>
<dbReference type="PATRIC" id="fig|448.7.peg.105"/>
<sequence>MIARLLLTFLLLLALPVHSAGPPLVVAVDNFSPPFVLRGANSQLYGFDIAMMENICQRINRTCQYKPMPFNRLLDAVESGQAEAAVGSIIITSERLTKVNFSIPYLISESRFLGRTELAKEPFQISLFKDRKIGVEGGTVFPDVLASLISNPQIALYDNLDDVIVALHDGEIELALMDAPTALYWQTQSSGALTALGKPFAYGFGLGVAVNRNNLVLLNEINRAIADYEASEAFKSDYQKYMAFF</sequence>
<evidence type="ECO:0000259" key="4">
    <source>
        <dbReference type="SMART" id="SM00062"/>
    </source>
</evidence>
<name>A0A0W0TXD9_LEGER</name>
<organism evidence="5 6">
    <name type="scientific">Legionella erythra</name>
    <dbReference type="NCBI Taxonomy" id="448"/>
    <lineage>
        <taxon>Bacteria</taxon>
        <taxon>Pseudomonadati</taxon>
        <taxon>Pseudomonadota</taxon>
        <taxon>Gammaproteobacteria</taxon>
        <taxon>Legionellales</taxon>
        <taxon>Legionellaceae</taxon>
        <taxon>Legionella</taxon>
    </lineage>
</organism>
<dbReference type="InterPro" id="IPR001638">
    <property type="entry name" value="Solute-binding_3/MltF_N"/>
</dbReference>
<dbReference type="Gene3D" id="3.40.190.10">
    <property type="entry name" value="Periplasmic binding protein-like II"/>
    <property type="match status" value="2"/>
</dbReference>
<dbReference type="EMBL" id="LNYA01000001">
    <property type="protein sequence ID" value="KTC99992.1"/>
    <property type="molecule type" value="Genomic_DNA"/>
</dbReference>
<reference evidence="5 6" key="1">
    <citation type="submission" date="2015-11" db="EMBL/GenBank/DDBJ databases">
        <title>Genomic analysis of 38 Legionella species identifies large and diverse effector repertoires.</title>
        <authorList>
            <person name="Burstein D."/>
            <person name="Amaro F."/>
            <person name="Zusman T."/>
            <person name="Lifshitz Z."/>
            <person name="Cohen O."/>
            <person name="Gilbert J.A."/>
            <person name="Pupko T."/>
            <person name="Shuman H.A."/>
            <person name="Segal G."/>
        </authorList>
    </citation>
    <scope>NUCLEOTIDE SEQUENCE [LARGE SCALE GENOMIC DNA]</scope>
    <source>
        <strain evidence="5 6">SE-32A-C8</strain>
    </source>
</reference>
<dbReference type="PANTHER" id="PTHR35936:SF19">
    <property type="entry name" value="AMINO-ACID-BINDING PROTEIN YXEM-RELATED"/>
    <property type="match status" value="1"/>
</dbReference>
<feature type="chain" id="PRO_5006913482" evidence="3">
    <location>
        <begin position="20"/>
        <end position="245"/>
    </location>
</feature>
<evidence type="ECO:0000313" key="6">
    <source>
        <dbReference type="Proteomes" id="UP000054773"/>
    </source>
</evidence>